<dbReference type="InterPro" id="IPR000863">
    <property type="entry name" value="Sulfotransferase_dom"/>
</dbReference>
<evidence type="ECO:0000256" key="1">
    <source>
        <dbReference type="ARBA" id="ARBA00005771"/>
    </source>
</evidence>
<comment type="similarity">
    <text evidence="1">Belongs to the sulfotransferase 1 family.</text>
</comment>
<dbReference type="Proteomes" id="UP000801492">
    <property type="component" value="Unassembled WGS sequence"/>
</dbReference>
<evidence type="ECO:0000313" key="5">
    <source>
        <dbReference type="Proteomes" id="UP000801492"/>
    </source>
</evidence>
<evidence type="ECO:0000313" key="4">
    <source>
        <dbReference type="EMBL" id="KAF2890732.1"/>
    </source>
</evidence>
<dbReference type="Pfam" id="PF00685">
    <property type="entry name" value="Sulfotransfer_1"/>
    <property type="match status" value="1"/>
</dbReference>
<dbReference type="EMBL" id="VTPC01047452">
    <property type="protein sequence ID" value="KAF2890732.1"/>
    <property type="molecule type" value="Genomic_DNA"/>
</dbReference>
<organism evidence="4 5">
    <name type="scientific">Ignelater luminosus</name>
    <name type="common">Cucubano</name>
    <name type="synonym">Pyrophorus luminosus</name>
    <dbReference type="NCBI Taxonomy" id="2038154"/>
    <lineage>
        <taxon>Eukaryota</taxon>
        <taxon>Metazoa</taxon>
        <taxon>Ecdysozoa</taxon>
        <taxon>Arthropoda</taxon>
        <taxon>Hexapoda</taxon>
        <taxon>Insecta</taxon>
        <taxon>Pterygota</taxon>
        <taxon>Neoptera</taxon>
        <taxon>Endopterygota</taxon>
        <taxon>Coleoptera</taxon>
        <taxon>Polyphaga</taxon>
        <taxon>Elateriformia</taxon>
        <taxon>Elateroidea</taxon>
        <taxon>Elateridae</taxon>
        <taxon>Agrypninae</taxon>
        <taxon>Pyrophorini</taxon>
        <taxon>Ignelater</taxon>
    </lineage>
</organism>
<comment type="caution">
    <text evidence="4">The sequence shown here is derived from an EMBL/GenBank/DDBJ whole genome shotgun (WGS) entry which is preliminary data.</text>
</comment>
<accession>A0A8K0CSX3</accession>
<dbReference type="InterPro" id="IPR027417">
    <property type="entry name" value="P-loop_NTPase"/>
</dbReference>
<dbReference type="OrthoDB" id="205623at2759"/>
<dbReference type="SUPFAM" id="SSF52540">
    <property type="entry name" value="P-loop containing nucleoside triphosphate hydrolases"/>
    <property type="match status" value="1"/>
</dbReference>
<keyword evidence="2" id="KW-0808">Transferase</keyword>
<proteinExistence type="inferred from homology"/>
<evidence type="ECO:0000259" key="3">
    <source>
        <dbReference type="Pfam" id="PF00685"/>
    </source>
</evidence>
<sequence>MIVILRNSEDSCVSLYHHSQIAENYTGTFEEFCRLFLAGRVSFGPFWKQVLSYWEQRKRENLLFIKYKEMKDDLPAMIKKVATFLGKTFTEEEIQKLSEHLNFESMKKNPAVNHEEIFKILRKSGYTTSNHSFLRSGKVGAFKSKLSPDMIKEFQTWSEENLVGTGLSVE</sequence>
<keyword evidence="5" id="KW-1185">Reference proteome</keyword>
<dbReference type="GO" id="GO:0008146">
    <property type="term" value="F:sulfotransferase activity"/>
    <property type="evidence" value="ECO:0007669"/>
    <property type="project" value="InterPro"/>
</dbReference>
<evidence type="ECO:0000256" key="2">
    <source>
        <dbReference type="ARBA" id="ARBA00022679"/>
    </source>
</evidence>
<reference evidence="4" key="1">
    <citation type="submission" date="2019-08" db="EMBL/GenBank/DDBJ databases">
        <title>The genome of the North American firefly Photinus pyralis.</title>
        <authorList>
            <consortium name="Photinus pyralis genome working group"/>
            <person name="Fallon T.R."/>
            <person name="Sander Lower S.E."/>
            <person name="Weng J.-K."/>
        </authorList>
    </citation>
    <scope>NUCLEOTIDE SEQUENCE</scope>
    <source>
        <strain evidence="4">TRF0915ILg1</strain>
        <tissue evidence="4">Whole body</tissue>
    </source>
</reference>
<feature type="domain" description="Sulfotransferase" evidence="3">
    <location>
        <begin position="1"/>
        <end position="165"/>
    </location>
</feature>
<protein>
    <recommendedName>
        <fullName evidence="3">Sulfotransferase domain-containing protein</fullName>
    </recommendedName>
</protein>
<dbReference type="PANTHER" id="PTHR11783">
    <property type="entry name" value="SULFOTRANSFERASE SULT"/>
    <property type="match status" value="1"/>
</dbReference>
<dbReference type="AlphaFoldDB" id="A0A8K0CSX3"/>
<gene>
    <name evidence="4" type="ORF">ILUMI_15441</name>
</gene>
<name>A0A8K0CSX3_IGNLU</name>
<dbReference type="Gene3D" id="3.40.50.300">
    <property type="entry name" value="P-loop containing nucleotide triphosphate hydrolases"/>
    <property type="match status" value="1"/>
</dbReference>